<sequence>MRLSHLGLIATIFFAAACSNQPGPFEISKQHIGHLTDSTQVKDLEAIYAKDSIVRSVSGEEFSGNPNQIEIFEKGGKKLLTLTAKRALDSTSTISSIRIYDERFKTEKGITSASTFKDIKDHYKISRISNLINSIVVGVDEINAAFTIDKEELPANLRFDRNLKFEATHIPDDAKIKYFFINWSKY</sequence>
<dbReference type="PROSITE" id="PS51257">
    <property type="entry name" value="PROKAR_LIPOPROTEIN"/>
    <property type="match status" value="1"/>
</dbReference>
<dbReference type="EMBL" id="JAAVJS010000005">
    <property type="protein sequence ID" value="NJX14734.1"/>
    <property type="molecule type" value="Genomic_DNA"/>
</dbReference>
<protein>
    <recommendedName>
        <fullName evidence="3">Lipoprotein</fullName>
    </recommendedName>
</protein>
<evidence type="ECO:0000313" key="1">
    <source>
        <dbReference type="EMBL" id="NJX14734.1"/>
    </source>
</evidence>
<proteinExistence type="predicted"/>
<keyword evidence="2" id="KW-1185">Reference proteome</keyword>
<evidence type="ECO:0000313" key="2">
    <source>
        <dbReference type="Proteomes" id="UP000760545"/>
    </source>
</evidence>
<name>A0ABX1DAR8_9FLAO</name>
<accession>A0ABX1DAR8</accession>
<dbReference type="Proteomes" id="UP000760545">
    <property type="component" value="Unassembled WGS sequence"/>
</dbReference>
<reference evidence="1 2" key="1">
    <citation type="submission" date="2020-03" db="EMBL/GenBank/DDBJ databases">
        <title>Tamlana sp. nov, isolated from XXX.</title>
        <authorList>
            <person name="Cao W.R."/>
        </authorList>
    </citation>
    <scope>NUCLEOTIDE SEQUENCE [LARGE SCALE GENOMIC DNA]</scope>
    <source>
        <strain evidence="1 2">HST1-43</strain>
    </source>
</reference>
<organism evidence="1 2">
    <name type="scientific">Tamlana crocina</name>
    <dbReference type="NCBI Taxonomy" id="393006"/>
    <lineage>
        <taxon>Bacteria</taxon>
        <taxon>Pseudomonadati</taxon>
        <taxon>Bacteroidota</taxon>
        <taxon>Flavobacteriia</taxon>
        <taxon>Flavobacteriales</taxon>
        <taxon>Flavobacteriaceae</taxon>
        <taxon>Tamlana</taxon>
    </lineage>
</organism>
<evidence type="ECO:0008006" key="3">
    <source>
        <dbReference type="Google" id="ProtNLM"/>
    </source>
</evidence>
<dbReference type="RefSeq" id="WP_167916985.1">
    <property type="nucleotide sequence ID" value="NZ_JAAVJS010000005.1"/>
</dbReference>
<comment type="caution">
    <text evidence="1">The sequence shown here is derived from an EMBL/GenBank/DDBJ whole genome shotgun (WGS) entry which is preliminary data.</text>
</comment>
<gene>
    <name evidence="1" type="ORF">HC176_04475</name>
</gene>